<proteinExistence type="predicted"/>
<dbReference type="Proteomes" id="UP001605036">
    <property type="component" value="Unassembled WGS sequence"/>
</dbReference>
<accession>A0ABD1ZIQ1</accession>
<dbReference type="EMBL" id="JBHFFA010000001">
    <property type="protein sequence ID" value="KAL2651328.1"/>
    <property type="molecule type" value="Genomic_DNA"/>
</dbReference>
<gene>
    <name evidence="2" type="ORF">R1flu_019456</name>
</gene>
<evidence type="ECO:0000256" key="1">
    <source>
        <dbReference type="SAM" id="MobiDB-lite"/>
    </source>
</evidence>
<dbReference type="AlphaFoldDB" id="A0ABD1ZIQ1"/>
<comment type="caution">
    <text evidence="2">The sequence shown here is derived from an EMBL/GenBank/DDBJ whole genome shotgun (WGS) entry which is preliminary data.</text>
</comment>
<feature type="region of interest" description="Disordered" evidence="1">
    <location>
        <begin position="24"/>
        <end position="49"/>
    </location>
</feature>
<evidence type="ECO:0000313" key="3">
    <source>
        <dbReference type="Proteomes" id="UP001605036"/>
    </source>
</evidence>
<protein>
    <submittedName>
        <fullName evidence="2">Uncharacterized protein</fullName>
    </submittedName>
</protein>
<organism evidence="2 3">
    <name type="scientific">Riccia fluitans</name>
    <dbReference type="NCBI Taxonomy" id="41844"/>
    <lineage>
        <taxon>Eukaryota</taxon>
        <taxon>Viridiplantae</taxon>
        <taxon>Streptophyta</taxon>
        <taxon>Embryophyta</taxon>
        <taxon>Marchantiophyta</taxon>
        <taxon>Marchantiopsida</taxon>
        <taxon>Marchantiidae</taxon>
        <taxon>Marchantiales</taxon>
        <taxon>Ricciaceae</taxon>
        <taxon>Riccia</taxon>
    </lineage>
</organism>
<keyword evidence="3" id="KW-1185">Reference proteome</keyword>
<feature type="compositionally biased region" description="Polar residues" evidence="1">
    <location>
        <begin position="24"/>
        <end position="41"/>
    </location>
</feature>
<sequence>MRKAPPASNSDPIRIRVEYELSVSPSRLGSASPPTGQNTGVSRKEVEAGTRSFLSSRRVSWGRKLGTEEMWDDDEMIGLSTYACGAGTSTRDI</sequence>
<name>A0ABD1ZIQ1_9MARC</name>
<evidence type="ECO:0000313" key="2">
    <source>
        <dbReference type="EMBL" id="KAL2651328.1"/>
    </source>
</evidence>
<reference evidence="2 3" key="1">
    <citation type="submission" date="2024-09" db="EMBL/GenBank/DDBJ databases">
        <title>Chromosome-scale assembly of Riccia fluitans.</title>
        <authorList>
            <person name="Paukszto L."/>
            <person name="Sawicki J."/>
            <person name="Karawczyk K."/>
            <person name="Piernik-Szablinska J."/>
            <person name="Szczecinska M."/>
            <person name="Mazdziarz M."/>
        </authorList>
    </citation>
    <scope>NUCLEOTIDE SEQUENCE [LARGE SCALE GENOMIC DNA]</scope>
    <source>
        <strain evidence="2">Rf_01</strain>
        <tissue evidence="2">Aerial parts of the thallus</tissue>
    </source>
</reference>